<proteinExistence type="predicted"/>
<name>A0ACC2ULJ9_9FUNG</name>
<accession>A0ACC2ULJ9</accession>
<evidence type="ECO:0000313" key="1">
    <source>
        <dbReference type="EMBL" id="KAJ9087784.1"/>
    </source>
</evidence>
<comment type="caution">
    <text evidence="1">The sequence shown here is derived from an EMBL/GenBank/DDBJ whole genome shotgun (WGS) entry which is preliminary data.</text>
</comment>
<reference evidence="1" key="1">
    <citation type="submission" date="2022-04" db="EMBL/GenBank/DDBJ databases">
        <title>Genome of the entomopathogenic fungus Entomophthora muscae.</title>
        <authorList>
            <person name="Elya C."/>
            <person name="Lovett B.R."/>
            <person name="Lee E."/>
            <person name="Macias A.M."/>
            <person name="Hajek A.E."/>
            <person name="De Bivort B.L."/>
            <person name="Kasson M.T."/>
            <person name="De Fine Licht H.H."/>
            <person name="Stajich J.E."/>
        </authorList>
    </citation>
    <scope>NUCLEOTIDE SEQUENCE</scope>
    <source>
        <strain evidence="1">Berkeley</strain>
    </source>
</reference>
<gene>
    <name evidence="1" type="ORF">DSO57_1029690</name>
</gene>
<sequence length="79" mass="9286">MKDFDVVIMTKLRTFKMTGKIEEYIAVYKGLRDCALDTINFDEAGPQLDFYNSLLTHIRHHFDMNCCKNLKDVFLECCN</sequence>
<organism evidence="1 2">
    <name type="scientific">Entomophthora muscae</name>
    <dbReference type="NCBI Taxonomy" id="34485"/>
    <lineage>
        <taxon>Eukaryota</taxon>
        <taxon>Fungi</taxon>
        <taxon>Fungi incertae sedis</taxon>
        <taxon>Zoopagomycota</taxon>
        <taxon>Entomophthoromycotina</taxon>
        <taxon>Entomophthoromycetes</taxon>
        <taxon>Entomophthorales</taxon>
        <taxon>Entomophthoraceae</taxon>
        <taxon>Entomophthora</taxon>
    </lineage>
</organism>
<evidence type="ECO:0000313" key="2">
    <source>
        <dbReference type="Proteomes" id="UP001165960"/>
    </source>
</evidence>
<dbReference type="Proteomes" id="UP001165960">
    <property type="component" value="Unassembled WGS sequence"/>
</dbReference>
<dbReference type="EMBL" id="QTSX02000198">
    <property type="protein sequence ID" value="KAJ9087784.1"/>
    <property type="molecule type" value="Genomic_DNA"/>
</dbReference>
<keyword evidence="2" id="KW-1185">Reference proteome</keyword>
<protein>
    <submittedName>
        <fullName evidence="1">Uncharacterized protein</fullName>
    </submittedName>
</protein>